<dbReference type="EC" id="5.6.2.4" evidence="11"/>
<keyword evidence="3" id="KW-0547">Nucleotide-binding</keyword>
<dbReference type="InterPro" id="IPR032284">
    <property type="entry name" value="RecQ_Zn-bd"/>
</dbReference>
<dbReference type="GO" id="GO:0005524">
    <property type="term" value="F:ATP binding"/>
    <property type="evidence" value="ECO:0007669"/>
    <property type="project" value="UniProtKB-KW"/>
</dbReference>
<dbReference type="Gene3D" id="3.40.50.300">
    <property type="entry name" value="P-loop containing nucleotide triphosphate hydrolases"/>
    <property type="match status" value="2"/>
</dbReference>
<accession>A0A2P6MZ38</accession>
<feature type="domain" description="Helicase ATP-binding" evidence="14">
    <location>
        <begin position="1263"/>
        <end position="1442"/>
    </location>
</feature>
<protein>
    <recommendedName>
        <fullName evidence="11">DNA 3'-5' helicase</fullName>
        <ecNumber evidence="11">5.6.2.4</ecNumber>
    </recommendedName>
</protein>
<evidence type="ECO:0000256" key="10">
    <source>
        <dbReference type="ARBA" id="ARBA00034617"/>
    </source>
</evidence>
<dbReference type="Proteomes" id="UP000241769">
    <property type="component" value="Unassembled WGS sequence"/>
</dbReference>
<dbReference type="InterPro" id="IPR027417">
    <property type="entry name" value="P-loop_NTPase"/>
</dbReference>
<dbReference type="SMART" id="SM00487">
    <property type="entry name" value="DEXDc"/>
    <property type="match status" value="1"/>
</dbReference>
<evidence type="ECO:0000259" key="15">
    <source>
        <dbReference type="PROSITE" id="PS51194"/>
    </source>
</evidence>
<dbReference type="STRING" id="1890364.A0A2P6MZ38"/>
<dbReference type="FunFam" id="3.40.50.300:FF:001389">
    <property type="entry name" value="ATP-dependent DNA helicase RecQ"/>
    <property type="match status" value="1"/>
</dbReference>
<dbReference type="InterPro" id="IPR004589">
    <property type="entry name" value="DNA_helicase_ATP-dep_RecQ"/>
</dbReference>
<evidence type="ECO:0000256" key="1">
    <source>
        <dbReference type="ARBA" id="ARBA00004123"/>
    </source>
</evidence>
<dbReference type="InterPro" id="IPR011545">
    <property type="entry name" value="DEAD/DEAH_box_helicase_dom"/>
</dbReference>
<dbReference type="InterPro" id="IPR001650">
    <property type="entry name" value="Helicase_C-like"/>
</dbReference>
<dbReference type="Gene3D" id="6.10.140.530">
    <property type="match status" value="1"/>
</dbReference>
<feature type="transmembrane region" description="Helical" evidence="13">
    <location>
        <begin position="47"/>
        <end position="72"/>
    </location>
</feature>
<keyword evidence="6" id="KW-0067">ATP-binding</keyword>
<dbReference type="InterPro" id="IPR021047">
    <property type="entry name" value="Mannosyltransferase_CMT1"/>
</dbReference>
<evidence type="ECO:0000313" key="17">
    <source>
        <dbReference type="Proteomes" id="UP000241769"/>
    </source>
</evidence>
<dbReference type="GO" id="GO:0005694">
    <property type="term" value="C:chromosome"/>
    <property type="evidence" value="ECO:0007669"/>
    <property type="project" value="TreeGrafter"/>
</dbReference>
<evidence type="ECO:0000256" key="8">
    <source>
        <dbReference type="ARBA" id="ARBA00023235"/>
    </source>
</evidence>
<dbReference type="GO" id="GO:0005634">
    <property type="term" value="C:nucleus"/>
    <property type="evidence" value="ECO:0007669"/>
    <property type="project" value="UniProtKB-SubCell"/>
</dbReference>
<dbReference type="GO" id="GO:0000724">
    <property type="term" value="P:double-strand break repair via homologous recombination"/>
    <property type="evidence" value="ECO:0007669"/>
    <property type="project" value="TreeGrafter"/>
</dbReference>
<evidence type="ECO:0000256" key="13">
    <source>
        <dbReference type="SAM" id="Phobius"/>
    </source>
</evidence>
<evidence type="ECO:0000256" key="5">
    <source>
        <dbReference type="ARBA" id="ARBA00022806"/>
    </source>
</evidence>
<dbReference type="Pfam" id="PF11735">
    <property type="entry name" value="CAP59_mtransfer"/>
    <property type="match status" value="1"/>
</dbReference>
<gene>
    <name evidence="16" type="ORF">PROFUN_14712</name>
</gene>
<evidence type="ECO:0000256" key="6">
    <source>
        <dbReference type="ARBA" id="ARBA00022840"/>
    </source>
</evidence>
<dbReference type="InterPro" id="IPR002464">
    <property type="entry name" value="DNA/RNA_helicase_DEAH_CS"/>
</dbReference>
<keyword evidence="13" id="KW-0472">Membrane</keyword>
<dbReference type="GO" id="GO:0003677">
    <property type="term" value="F:DNA binding"/>
    <property type="evidence" value="ECO:0007669"/>
    <property type="project" value="UniProtKB-KW"/>
</dbReference>
<keyword evidence="9" id="KW-0539">Nucleus</keyword>
<dbReference type="InterPro" id="IPR014001">
    <property type="entry name" value="Helicase_ATP-bd"/>
</dbReference>
<dbReference type="OrthoDB" id="262547at2759"/>
<feature type="region of interest" description="Disordered" evidence="12">
    <location>
        <begin position="597"/>
        <end position="629"/>
    </location>
</feature>
<dbReference type="CDD" id="cd17920">
    <property type="entry name" value="DEXHc_RecQ"/>
    <property type="match status" value="1"/>
</dbReference>
<feature type="region of interest" description="Disordered" evidence="12">
    <location>
        <begin position="455"/>
        <end position="512"/>
    </location>
</feature>
<dbReference type="InParanoid" id="A0A2P6MZ38"/>
<dbReference type="GO" id="GO:0009378">
    <property type="term" value="F:four-way junction helicase activity"/>
    <property type="evidence" value="ECO:0007669"/>
    <property type="project" value="TreeGrafter"/>
</dbReference>
<feature type="compositionally biased region" description="Basic residues" evidence="12">
    <location>
        <begin position="1127"/>
        <end position="1138"/>
    </location>
</feature>
<organism evidence="16 17">
    <name type="scientific">Planoprotostelium fungivorum</name>
    <dbReference type="NCBI Taxonomy" id="1890364"/>
    <lineage>
        <taxon>Eukaryota</taxon>
        <taxon>Amoebozoa</taxon>
        <taxon>Evosea</taxon>
        <taxon>Variosea</taxon>
        <taxon>Cavosteliida</taxon>
        <taxon>Cavosteliaceae</taxon>
        <taxon>Planoprotostelium</taxon>
    </lineage>
</organism>
<dbReference type="Pfam" id="PF16124">
    <property type="entry name" value="RecQ_Zn_bind"/>
    <property type="match status" value="1"/>
</dbReference>
<feature type="region of interest" description="Disordered" evidence="12">
    <location>
        <begin position="327"/>
        <end position="361"/>
    </location>
</feature>
<keyword evidence="13" id="KW-1133">Transmembrane helix</keyword>
<feature type="compositionally biased region" description="Pro residues" evidence="12">
    <location>
        <begin position="499"/>
        <end position="512"/>
    </location>
</feature>
<feature type="domain" description="Helicase C-terminal" evidence="15">
    <location>
        <begin position="1464"/>
        <end position="1615"/>
    </location>
</feature>
<comment type="catalytic activity">
    <reaction evidence="10">
        <text>Couples ATP hydrolysis with the unwinding of duplex DNA by translocating in the 3'-5' direction.</text>
        <dbReference type="EC" id="5.6.2.4"/>
    </reaction>
</comment>
<comment type="caution">
    <text evidence="16">The sequence shown here is derived from an EMBL/GenBank/DDBJ whole genome shotgun (WGS) entry which is preliminary data.</text>
</comment>
<dbReference type="PANTHER" id="PTHR13710:SF153">
    <property type="entry name" value="RECQ-LIKE DNA HELICASE BLM"/>
    <property type="match status" value="1"/>
</dbReference>
<dbReference type="InterPro" id="IPR005114">
    <property type="entry name" value="Helicase_assoc"/>
</dbReference>
<evidence type="ECO:0000256" key="4">
    <source>
        <dbReference type="ARBA" id="ARBA00022801"/>
    </source>
</evidence>
<evidence type="ECO:0000259" key="14">
    <source>
        <dbReference type="PROSITE" id="PS51192"/>
    </source>
</evidence>
<dbReference type="SUPFAM" id="SSF52540">
    <property type="entry name" value="P-loop containing nucleoside triphosphate hydrolases"/>
    <property type="match status" value="1"/>
</dbReference>
<evidence type="ECO:0000256" key="3">
    <source>
        <dbReference type="ARBA" id="ARBA00022741"/>
    </source>
</evidence>
<dbReference type="EMBL" id="MDYQ01000289">
    <property type="protein sequence ID" value="PRP76978.1"/>
    <property type="molecule type" value="Genomic_DNA"/>
</dbReference>
<dbReference type="PANTHER" id="PTHR13710">
    <property type="entry name" value="DNA HELICASE RECQ FAMILY MEMBER"/>
    <property type="match status" value="1"/>
</dbReference>
<proteinExistence type="inferred from homology"/>
<evidence type="ECO:0000256" key="9">
    <source>
        <dbReference type="ARBA" id="ARBA00023242"/>
    </source>
</evidence>
<evidence type="ECO:0000256" key="11">
    <source>
        <dbReference type="ARBA" id="ARBA00034808"/>
    </source>
</evidence>
<reference evidence="16 17" key="1">
    <citation type="journal article" date="2018" name="Genome Biol. Evol.">
        <title>Multiple Roots of Fruiting Body Formation in Amoebozoa.</title>
        <authorList>
            <person name="Hillmann F."/>
            <person name="Forbes G."/>
            <person name="Novohradska S."/>
            <person name="Ferling I."/>
            <person name="Riege K."/>
            <person name="Groth M."/>
            <person name="Westermann M."/>
            <person name="Marz M."/>
            <person name="Spaller T."/>
            <person name="Winckler T."/>
            <person name="Schaap P."/>
            <person name="Glockner G."/>
        </authorList>
    </citation>
    <scope>NUCLEOTIDE SEQUENCE [LARGE SCALE GENOMIC DNA]</scope>
    <source>
        <strain evidence="16 17">Jena</strain>
    </source>
</reference>
<comment type="similarity">
    <text evidence="2">Belongs to the helicase family. RecQ subfamily.</text>
</comment>
<dbReference type="Pfam" id="PF03457">
    <property type="entry name" value="HA"/>
    <property type="match status" value="1"/>
</dbReference>
<dbReference type="Pfam" id="PF00270">
    <property type="entry name" value="DEAD"/>
    <property type="match status" value="1"/>
</dbReference>
<evidence type="ECO:0000256" key="12">
    <source>
        <dbReference type="SAM" id="MobiDB-lite"/>
    </source>
</evidence>
<dbReference type="SMART" id="SM00490">
    <property type="entry name" value="HELICc"/>
    <property type="match status" value="1"/>
</dbReference>
<dbReference type="GO" id="GO:0005737">
    <property type="term" value="C:cytoplasm"/>
    <property type="evidence" value="ECO:0007669"/>
    <property type="project" value="TreeGrafter"/>
</dbReference>
<keyword evidence="17" id="KW-1185">Reference proteome</keyword>
<keyword evidence="8" id="KW-0413">Isomerase</keyword>
<feature type="compositionally biased region" description="Basic and acidic residues" evidence="12">
    <location>
        <begin position="327"/>
        <end position="338"/>
    </location>
</feature>
<dbReference type="GO" id="GO:0016787">
    <property type="term" value="F:hydrolase activity"/>
    <property type="evidence" value="ECO:0007669"/>
    <property type="project" value="UniProtKB-KW"/>
</dbReference>
<evidence type="ECO:0000256" key="7">
    <source>
        <dbReference type="ARBA" id="ARBA00023125"/>
    </source>
</evidence>
<keyword evidence="7" id="KW-0238">DNA-binding</keyword>
<dbReference type="GO" id="GO:0043138">
    <property type="term" value="F:3'-5' DNA helicase activity"/>
    <property type="evidence" value="ECO:0007669"/>
    <property type="project" value="UniProtKB-EC"/>
</dbReference>
<evidence type="ECO:0000256" key="2">
    <source>
        <dbReference type="ARBA" id="ARBA00005446"/>
    </source>
</evidence>
<name>A0A2P6MZ38_9EUKA</name>
<dbReference type="NCBIfam" id="TIGR00614">
    <property type="entry name" value="recQ_fam"/>
    <property type="match status" value="1"/>
</dbReference>
<dbReference type="PROSITE" id="PS51192">
    <property type="entry name" value="HELICASE_ATP_BIND_1"/>
    <property type="match status" value="1"/>
</dbReference>
<dbReference type="PROSITE" id="PS00690">
    <property type="entry name" value="DEAH_ATP_HELICASE"/>
    <property type="match status" value="1"/>
</dbReference>
<dbReference type="CDD" id="cd18794">
    <property type="entry name" value="SF2_C_RecQ"/>
    <property type="match status" value="1"/>
</dbReference>
<keyword evidence="13" id="KW-0812">Transmembrane</keyword>
<keyword evidence="5" id="KW-0347">Helicase</keyword>
<keyword evidence="4" id="KW-0378">Hydrolase</keyword>
<comment type="subcellular location">
    <subcellularLocation>
        <location evidence="1">Nucleus</location>
    </subcellularLocation>
</comment>
<sequence>MPSTKPNRKSGSRSTCCQEEKHIIMEEEAVVLSVFEKYRLIKFFQQIVVSFIFFQNLLVILVVFFLISYTWLEFCAKEVTNSWMFRLRTIEIDQEAESFEEEDTSNSQWSRMLPQLWRRKQHKSFVLSDMDTQRPSRLVVIQNPPTVVDGFILPSVSFATEGTEAFYPSLRWSQVTAKHLFSQPPAFRKAILLSPPTVKMLISPTTLGLEGHRRTSYPLLLSLLLLLDRWVPCVGGIYGYNPILGRTVCKRPKFHMVTFFLRKEISFGQLLGSLNEQLSDRREKFKQTSYGGNAGWRKGNVISTSFPLRSSGKFVDVDKRFKLREQTKGITTEERPSKETQGFSSRYRRSQTQRNITETNDTKKKMAVNLLTPSSLMARQTPTYPSSIIDRRNVHNPREPLRPLTSNTPVLSLTEGEPDDQACALLLNLKNLPVVNIQFRVDEDLHKTLTFRESAPSNPVLGRKRSLSNSHESPEPLSKSQKVIGATNRGARSISNPLPKKPAPKPVLPTPPVLKNNPDIAQSHQARWMERFLELQTYKEKHGTCNVTFAKEHESYKTLAYWVSNQRISYRKKNMPADRVDLLKSLGFDFSQVGRDGTTDISEESGSDGDKKKKKKVTAEPFPRLPSPFNNHGALSQRVQFTKTFIDTSITRGNEMKGNGTVSLGLIFVLYVSVYLCEGRSVREDDGTNGWKPATEKLNQVKSMLQEVFHNTSLPLLDCPPIDFTQYSHLHRASFNVLFATNTHQTQELLPSQILAIAEVIDFLGPDRIGLSILESGSKDLTRDIINGVVPQMTRLFGVSDEDVHISTNAEKIDWPSDNRVAIMARLRNELLEPLLFSKRGARYDLVFIYNDVGLCGRDLLEMLHHHVEQKAHISCSLDWKIGGNGEFMYDEWVFRDINGYLLQPQGLDSMKMDGSHDWFRQSPFSWIRWKAKLPFQVFTCWNGMAVMDARPLKTKQVVFRRSEMGECAESECYLVCKDYWRTGYDRIQVVPTVNVGYNLNESALFRKKNEEKAIGREQLKKDIVWRKPPKKAFCLWQPEKNGRDVSPWYQAHTQHPLIHINRRWFKRGPFDDSIDHPITSTIKRAKKTPSVKPSVESLMASGLVKPAIAVLKPNVENENGEQPTTKPKKAVTKKTVAKKKETKVEIAKEEPKMMDESHTEDRDRRAIGMTIEEPLFVQGGMEKQLIKEDLLKEERMSYGDWRLRWRDDIRTHGDKKRDVSPRKDVKHMDKYRGDFPFTPLVHSANYHIFNNTSFREYQLEAIHSIMEGRDTFIGLPTGGGKSLIYQLPAVCSNGLTIIVSPLLSLMEDQVKKVEACGVPVGQMSSSVTSSDRRKTINDIEADILHSFSTKNPHVKMKMLYVTPERIGQNDQDLYAAKMISRFVVDEAHCISEWGHDFRPNYRKLSVLARSFPEVPIVCCTASATEVVREDIINTMEMKSATVIVSSYNRPNLCYYVRSKGKDPAVQVIQFIKEKHPDSCGLVYCMTTTDCERLSHKMKEKGFSVSFYHAGMTHQMRAEVQAEWMSGRIKILCTTTAFGMGIDKANLRFVVHHAMASSLEAYYQQSGRAGRDGLPSDCLMLHKSTDRGRIVGIMSKGMYQKKARSMMFDKLDDIGAYVENTTKCRRQMLHFGEEAPAHCGNCDICLGTFQKDATVPAPAKKARTRTKAAEDKKGS</sequence>
<dbReference type="Pfam" id="PF00271">
    <property type="entry name" value="Helicase_C"/>
    <property type="match status" value="1"/>
</dbReference>
<feature type="region of interest" description="Disordered" evidence="12">
    <location>
        <begin position="1117"/>
        <end position="1144"/>
    </location>
</feature>
<evidence type="ECO:0000313" key="16">
    <source>
        <dbReference type="EMBL" id="PRP76978.1"/>
    </source>
</evidence>
<dbReference type="PROSITE" id="PS51194">
    <property type="entry name" value="HELICASE_CTER"/>
    <property type="match status" value="1"/>
</dbReference>